<reference evidence="6 7" key="1">
    <citation type="submission" date="2020-08" db="EMBL/GenBank/DDBJ databases">
        <title>Genomic Encyclopedia of Type Strains, Phase IV (KMG-V): Genome sequencing to study the core and pangenomes of soil and plant-associated prokaryotes.</title>
        <authorList>
            <person name="Whitman W."/>
        </authorList>
    </citation>
    <scope>NUCLEOTIDE SEQUENCE [LARGE SCALE GENOMIC DNA]</scope>
    <source>
        <strain evidence="6 7">MP7CTX6</strain>
    </source>
</reference>
<name>A0A7W8YU80_9SPHI</name>
<keyword evidence="3" id="KW-0812">Transmembrane</keyword>
<evidence type="ECO:0000256" key="1">
    <source>
        <dbReference type="ARBA" id="ARBA00004442"/>
    </source>
</evidence>
<keyword evidence="4" id="KW-0472">Membrane</keyword>
<proteinExistence type="predicted"/>
<comment type="subcellular location">
    <subcellularLocation>
        <location evidence="1">Cell outer membrane</location>
    </subcellularLocation>
</comment>
<dbReference type="GO" id="GO:0015288">
    <property type="term" value="F:porin activity"/>
    <property type="evidence" value="ECO:0007669"/>
    <property type="project" value="TreeGrafter"/>
</dbReference>
<dbReference type="PANTHER" id="PTHR30026">
    <property type="entry name" value="OUTER MEMBRANE PROTEIN TOLC"/>
    <property type="match status" value="1"/>
</dbReference>
<organism evidence="6 7">
    <name type="scientific">Pedobacter cryoconitis</name>
    <dbReference type="NCBI Taxonomy" id="188932"/>
    <lineage>
        <taxon>Bacteria</taxon>
        <taxon>Pseudomonadati</taxon>
        <taxon>Bacteroidota</taxon>
        <taxon>Sphingobacteriia</taxon>
        <taxon>Sphingobacteriales</taxon>
        <taxon>Sphingobacteriaceae</taxon>
        <taxon>Pedobacter</taxon>
    </lineage>
</organism>
<evidence type="ECO:0000313" key="6">
    <source>
        <dbReference type="EMBL" id="MBB5621901.1"/>
    </source>
</evidence>
<accession>A0A7W8YU80</accession>
<protein>
    <submittedName>
        <fullName evidence="6">Outer membrane protein TolC</fullName>
    </submittedName>
</protein>
<evidence type="ECO:0000256" key="5">
    <source>
        <dbReference type="ARBA" id="ARBA00023237"/>
    </source>
</evidence>
<dbReference type="PANTHER" id="PTHR30026:SF20">
    <property type="entry name" value="OUTER MEMBRANE PROTEIN TOLC"/>
    <property type="match status" value="1"/>
</dbReference>
<evidence type="ECO:0000313" key="7">
    <source>
        <dbReference type="Proteomes" id="UP000537718"/>
    </source>
</evidence>
<dbReference type="GO" id="GO:0015562">
    <property type="term" value="F:efflux transmembrane transporter activity"/>
    <property type="evidence" value="ECO:0007669"/>
    <property type="project" value="InterPro"/>
</dbReference>
<dbReference type="AlphaFoldDB" id="A0A7W8YU80"/>
<dbReference type="SUPFAM" id="SSF56954">
    <property type="entry name" value="Outer membrane efflux proteins (OEP)"/>
    <property type="match status" value="1"/>
</dbReference>
<dbReference type="RefSeq" id="WP_183867836.1">
    <property type="nucleotide sequence ID" value="NZ_JACHCF010000006.1"/>
</dbReference>
<gene>
    <name evidence="6" type="ORF">HDE69_002964</name>
</gene>
<dbReference type="GO" id="GO:1990281">
    <property type="term" value="C:efflux pump complex"/>
    <property type="evidence" value="ECO:0007669"/>
    <property type="project" value="TreeGrafter"/>
</dbReference>
<comment type="caution">
    <text evidence="6">The sequence shown here is derived from an EMBL/GenBank/DDBJ whole genome shotgun (WGS) entry which is preliminary data.</text>
</comment>
<keyword evidence="5" id="KW-0998">Cell outer membrane</keyword>
<evidence type="ECO:0000256" key="2">
    <source>
        <dbReference type="ARBA" id="ARBA00022452"/>
    </source>
</evidence>
<dbReference type="EMBL" id="JACHCF010000006">
    <property type="protein sequence ID" value="MBB5621901.1"/>
    <property type="molecule type" value="Genomic_DNA"/>
</dbReference>
<evidence type="ECO:0000256" key="4">
    <source>
        <dbReference type="ARBA" id="ARBA00023136"/>
    </source>
</evidence>
<sequence length="450" mass="50909">MKFKTQLILIPILCISTLLFGVFTSNGQSYTQNENVKQLSLEEALTLAGAKNKWIDIDRTEELAAQADKKDARLMALPQFEAKASYLRYSNLSVYEDGLSERNSAPRYPTPNEASLGLEGIFNVYSGGRIKAIQEQQSVKTNIASLNVKERSGSIKLQATSYYLGLIRLYDLKRFTTDQLKRAELRLKNIKTLYKNQKVTKSDVLRAEVMLSNVQLDLASTENDIRISGQKLAVLLNLPQSTLILPKDSAAMIKPSADELEALVKTKGEGAFNILRSDQSIALNQSILKLTRSYNMPTLNLVTAYGFNYPNFLFKPAVDQMYAIGFVGIKAQYSISSLYQNKHKVAAAKWRLNRAEKEKEAQLDDKLQEIESYYIKYSEALNRIGVNQKSIQQAKSNYEIMSTKYFNQLALLTDLLDADNLFQGSRFNLVNSQVEAMMIYYRMLYSTGRL</sequence>
<keyword evidence="2" id="KW-1134">Transmembrane beta strand</keyword>
<dbReference type="Proteomes" id="UP000537718">
    <property type="component" value="Unassembled WGS sequence"/>
</dbReference>
<dbReference type="InterPro" id="IPR051906">
    <property type="entry name" value="TolC-like"/>
</dbReference>
<evidence type="ECO:0000256" key="3">
    <source>
        <dbReference type="ARBA" id="ARBA00022692"/>
    </source>
</evidence>
<dbReference type="GO" id="GO:0009279">
    <property type="term" value="C:cell outer membrane"/>
    <property type="evidence" value="ECO:0007669"/>
    <property type="project" value="UniProtKB-SubCell"/>
</dbReference>
<dbReference type="Gene3D" id="1.20.1600.10">
    <property type="entry name" value="Outer membrane efflux proteins (OEP)"/>
    <property type="match status" value="1"/>
</dbReference>